<feature type="transmembrane region" description="Helical" evidence="12">
    <location>
        <begin position="228"/>
        <end position="249"/>
    </location>
</feature>
<evidence type="ECO:0000256" key="11">
    <source>
        <dbReference type="ARBA" id="ARBA00023136"/>
    </source>
</evidence>
<comment type="similarity">
    <text evidence="3">Belongs to the peptidase M50B family.</text>
</comment>
<evidence type="ECO:0000256" key="8">
    <source>
        <dbReference type="ARBA" id="ARBA00022833"/>
    </source>
</evidence>
<keyword evidence="6" id="KW-0479">Metal-binding</keyword>
<dbReference type="EMBL" id="CAKOGP040000691">
    <property type="protein sequence ID" value="CAJ1938252.1"/>
    <property type="molecule type" value="Genomic_DNA"/>
</dbReference>
<feature type="transmembrane region" description="Helical" evidence="12">
    <location>
        <begin position="200"/>
        <end position="222"/>
    </location>
</feature>
<keyword evidence="7" id="KW-0378">Hydrolase</keyword>
<accession>A0AAD2CPH1</accession>
<sequence>MTAWNSQAATLNSRLVARAVNRYDRQETISILRYQSSLLSKTRNSVLNPHSPLGVSSSLVHPQRFRGPSSPINLHVGSLSYFSNWGGGPPRPGGNRWMQGAGFLGAGAMLLGKTKYLIGVLKLTKLASLGSMIFTIGTYSMFFGLPYAAGMVGLITVHEVGHVLVMHQRGIPFSPMVFMPFMGAMVQMNQRPRNAWEDALVAFGGPVAGSLAAGGVAVSAHLTNSPLLFALADFGFMVNLFNLIPLGSMDGGRIAGALSPWAHVAGLGIGGTLAVSGMIHNPIFYLILLSGGWETYQRFYNKGAIPPGYYAITPVQRAAIGLGYIGLAGGLALAMDVNERFKKPPEVLMRERELEKHWDMR</sequence>
<reference evidence="14" key="1">
    <citation type="submission" date="2023-08" db="EMBL/GenBank/DDBJ databases">
        <authorList>
            <person name="Audoor S."/>
            <person name="Bilcke G."/>
        </authorList>
    </citation>
    <scope>NUCLEOTIDE SEQUENCE</scope>
</reference>
<keyword evidence="11 12" id="KW-0472">Membrane</keyword>
<evidence type="ECO:0000256" key="6">
    <source>
        <dbReference type="ARBA" id="ARBA00022723"/>
    </source>
</evidence>
<keyword evidence="5 12" id="KW-0812">Transmembrane</keyword>
<feature type="domain" description="Peptidase M50" evidence="13">
    <location>
        <begin position="148"/>
        <end position="220"/>
    </location>
</feature>
<keyword evidence="10" id="KW-0482">Metalloprotease</keyword>
<evidence type="ECO:0000256" key="4">
    <source>
        <dbReference type="ARBA" id="ARBA00022670"/>
    </source>
</evidence>
<dbReference type="PANTHER" id="PTHR39188">
    <property type="entry name" value="MEMBRANE-ASSOCIATED ZINC METALLOPROTEASE M50B"/>
    <property type="match status" value="1"/>
</dbReference>
<comment type="caution">
    <text evidence="14">The sequence shown here is derived from an EMBL/GenBank/DDBJ whole genome shotgun (WGS) entry which is preliminary data.</text>
</comment>
<dbReference type="GO" id="GO:0046872">
    <property type="term" value="F:metal ion binding"/>
    <property type="evidence" value="ECO:0007669"/>
    <property type="project" value="UniProtKB-KW"/>
</dbReference>
<dbReference type="PANTHER" id="PTHR39188:SF3">
    <property type="entry name" value="STAGE IV SPORULATION PROTEIN FB"/>
    <property type="match status" value="1"/>
</dbReference>
<evidence type="ECO:0000256" key="5">
    <source>
        <dbReference type="ARBA" id="ARBA00022692"/>
    </source>
</evidence>
<keyword evidence="15" id="KW-1185">Reference proteome</keyword>
<evidence type="ECO:0000256" key="10">
    <source>
        <dbReference type="ARBA" id="ARBA00023049"/>
    </source>
</evidence>
<dbReference type="GO" id="GO:0006508">
    <property type="term" value="P:proteolysis"/>
    <property type="evidence" value="ECO:0007669"/>
    <property type="project" value="UniProtKB-KW"/>
</dbReference>
<evidence type="ECO:0000256" key="1">
    <source>
        <dbReference type="ARBA" id="ARBA00001947"/>
    </source>
</evidence>
<comment type="cofactor">
    <cofactor evidence="1">
        <name>Zn(2+)</name>
        <dbReference type="ChEBI" id="CHEBI:29105"/>
    </cofactor>
</comment>
<dbReference type="Pfam" id="PF02163">
    <property type="entry name" value="Peptidase_M50"/>
    <property type="match status" value="1"/>
</dbReference>
<name>A0AAD2CPH1_9STRA</name>
<feature type="transmembrane region" description="Helical" evidence="12">
    <location>
        <begin position="97"/>
        <end position="114"/>
    </location>
</feature>
<comment type="subcellular location">
    <subcellularLocation>
        <location evidence="2">Membrane</location>
        <topology evidence="2">Multi-pass membrane protein</topology>
    </subcellularLocation>
</comment>
<dbReference type="CDD" id="cd06160">
    <property type="entry name" value="S2P-M50_like_2"/>
    <property type="match status" value="1"/>
</dbReference>
<dbReference type="GO" id="GO:0016020">
    <property type="term" value="C:membrane"/>
    <property type="evidence" value="ECO:0007669"/>
    <property type="project" value="UniProtKB-SubCell"/>
</dbReference>
<feature type="transmembrane region" description="Helical" evidence="12">
    <location>
        <begin position="308"/>
        <end position="334"/>
    </location>
</feature>
<evidence type="ECO:0000256" key="2">
    <source>
        <dbReference type="ARBA" id="ARBA00004141"/>
    </source>
</evidence>
<feature type="transmembrane region" description="Helical" evidence="12">
    <location>
        <begin position="261"/>
        <end position="288"/>
    </location>
</feature>
<dbReference type="Proteomes" id="UP001295423">
    <property type="component" value="Unassembled WGS sequence"/>
</dbReference>
<proteinExistence type="inferred from homology"/>
<organism evidence="14 15">
    <name type="scientific">Cylindrotheca closterium</name>
    <dbReference type="NCBI Taxonomy" id="2856"/>
    <lineage>
        <taxon>Eukaryota</taxon>
        <taxon>Sar</taxon>
        <taxon>Stramenopiles</taxon>
        <taxon>Ochrophyta</taxon>
        <taxon>Bacillariophyta</taxon>
        <taxon>Bacillariophyceae</taxon>
        <taxon>Bacillariophycidae</taxon>
        <taxon>Bacillariales</taxon>
        <taxon>Bacillariaceae</taxon>
        <taxon>Cylindrotheca</taxon>
    </lineage>
</organism>
<evidence type="ECO:0000256" key="7">
    <source>
        <dbReference type="ARBA" id="ARBA00022801"/>
    </source>
</evidence>
<evidence type="ECO:0000256" key="3">
    <source>
        <dbReference type="ARBA" id="ARBA00007931"/>
    </source>
</evidence>
<dbReference type="GO" id="GO:0008237">
    <property type="term" value="F:metallopeptidase activity"/>
    <property type="evidence" value="ECO:0007669"/>
    <property type="project" value="UniProtKB-KW"/>
</dbReference>
<protein>
    <recommendedName>
        <fullName evidence="13">Peptidase M50 domain-containing protein</fullName>
    </recommendedName>
</protein>
<gene>
    <name evidence="14" type="ORF">CYCCA115_LOCUS6047</name>
</gene>
<dbReference type="AlphaFoldDB" id="A0AAD2CPH1"/>
<evidence type="ECO:0000259" key="13">
    <source>
        <dbReference type="Pfam" id="PF02163"/>
    </source>
</evidence>
<evidence type="ECO:0000256" key="9">
    <source>
        <dbReference type="ARBA" id="ARBA00022989"/>
    </source>
</evidence>
<feature type="transmembrane region" description="Helical" evidence="12">
    <location>
        <begin position="169"/>
        <end position="188"/>
    </location>
</feature>
<feature type="transmembrane region" description="Helical" evidence="12">
    <location>
        <begin position="126"/>
        <end position="149"/>
    </location>
</feature>
<keyword evidence="8" id="KW-0862">Zinc</keyword>
<dbReference type="InterPro" id="IPR008915">
    <property type="entry name" value="Peptidase_M50"/>
</dbReference>
<evidence type="ECO:0000313" key="15">
    <source>
        <dbReference type="Proteomes" id="UP001295423"/>
    </source>
</evidence>
<keyword evidence="4" id="KW-0645">Protease</keyword>
<evidence type="ECO:0000313" key="14">
    <source>
        <dbReference type="EMBL" id="CAJ1938252.1"/>
    </source>
</evidence>
<keyword evidence="9 12" id="KW-1133">Transmembrane helix</keyword>
<evidence type="ECO:0000256" key="12">
    <source>
        <dbReference type="SAM" id="Phobius"/>
    </source>
</evidence>